<feature type="transmembrane region" description="Helical" evidence="8">
    <location>
        <begin position="145"/>
        <end position="164"/>
    </location>
</feature>
<evidence type="ECO:0000256" key="6">
    <source>
        <dbReference type="ARBA" id="ARBA00022989"/>
    </source>
</evidence>
<evidence type="ECO:0000256" key="1">
    <source>
        <dbReference type="ARBA" id="ARBA00004141"/>
    </source>
</evidence>
<evidence type="ECO:0000256" key="5">
    <source>
        <dbReference type="ARBA" id="ARBA00022692"/>
    </source>
</evidence>
<keyword evidence="7 8" id="KW-0472">Membrane</keyword>
<evidence type="ECO:0000256" key="2">
    <source>
        <dbReference type="ARBA" id="ARBA00007998"/>
    </source>
</evidence>
<dbReference type="Pfam" id="PF03845">
    <property type="entry name" value="Spore_permease"/>
    <property type="match status" value="1"/>
</dbReference>
<name>A0ABY4RQF9_9BACL</name>
<reference evidence="9" key="2">
    <citation type="journal article" date="2021" name="J Anim Sci Technol">
        <title>Complete genome sequence of Paenibacillus konkukensis sp. nov. SK3146 as a potential probiotic strain.</title>
        <authorList>
            <person name="Jung H.I."/>
            <person name="Park S."/>
            <person name="Niu K.M."/>
            <person name="Lee S.W."/>
            <person name="Kothari D."/>
            <person name="Yi K.J."/>
            <person name="Kim S.K."/>
        </authorList>
    </citation>
    <scope>NUCLEOTIDE SEQUENCE</scope>
    <source>
        <strain evidence="9">SK3146</strain>
    </source>
</reference>
<dbReference type="PANTHER" id="PTHR34975">
    <property type="entry name" value="SPORE GERMINATION PROTEIN A2"/>
    <property type="match status" value="1"/>
</dbReference>
<sequence length="382" mass="43002">MIDKGKISAFQLAVMMIPTVVATAILVLPSVAAKYAGRDLWCSPILACVTGLFIVYVSYKLFQFYPGQNLIQYSERIISRIPGKLLGLILIFSYFINDGIIVREYGEFIMGAFLNKTPMQVVTFSMVFISALAVRSGIEVLARCALIFVPIAMIILFFIFLLLIPDFDPHNMFPMFEYGLKPSLLGAVPTLTWYSEYIDLVILIPFVARQDRGKIMKWSSISVLIVMMSMVITNIVALFLLGKLTADESYPVMMGARYVSLADFLEHLEALAMAFWVLGMFIKISVVYYVLVIMIADWLKLADYRPLVFTVGFLIALNSKWVAPNAEQLNAMLSSSLVFFYITLQLIVPSVLYLVACIRNRRAKPQEPGEQRTPRARAPEQG</sequence>
<dbReference type="EMBL" id="CP027059">
    <property type="protein sequence ID" value="UQZ83624.1"/>
    <property type="molecule type" value="Genomic_DNA"/>
</dbReference>
<reference evidence="9" key="1">
    <citation type="submission" date="2018-02" db="EMBL/GenBank/DDBJ databases">
        <authorList>
            <person name="Kim S.-K."/>
            <person name="Jung H.-I."/>
            <person name="Lee S.-W."/>
        </authorList>
    </citation>
    <scope>NUCLEOTIDE SEQUENCE</scope>
    <source>
        <strain evidence="9">SK3146</strain>
    </source>
</reference>
<evidence type="ECO:0000313" key="9">
    <source>
        <dbReference type="EMBL" id="UQZ83624.1"/>
    </source>
</evidence>
<dbReference type="Gene3D" id="1.20.1740.10">
    <property type="entry name" value="Amino acid/polyamine transporter I"/>
    <property type="match status" value="1"/>
</dbReference>
<evidence type="ECO:0000256" key="8">
    <source>
        <dbReference type="SAM" id="Phobius"/>
    </source>
</evidence>
<feature type="transmembrane region" description="Helical" evidence="8">
    <location>
        <begin position="44"/>
        <end position="62"/>
    </location>
</feature>
<proteinExistence type="inferred from homology"/>
<keyword evidence="6 8" id="KW-1133">Transmembrane helix</keyword>
<evidence type="ECO:0000313" key="10">
    <source>
        <dbReference type="Proteomes" id="UP001057134"/>
    </source>
</evidence>
<comment type="subcellular location">
    <subcellularLocation>
        <location evidence="1">Membrane</location>
        <topology evidence="1">Multi-pass membrane protein</topology>
    </subcellularLocation>
</comment>
<keyword evidence="10" id="KW-1185">Reference proteome</keyword>
<feature type="transmembrane region" description="Helical" evidence="8">
    <location>
        <begin position="304"/>
        <end position="323"/>
    </location>
</feature>
<accession>A0ABY4RQF9</accession>
<gene>
    <name evidence="9" type="primary">yndE_3</name>
    <name evidence="9" type="ORF">SK3146_02811</name>
</gene>
<feature type="transmembrane region" description="Helical" evidence="8">
    <location>
        <begin position="184"/>
        <end position="208"/>
    </location>
</feature>
<dbReference type="InterPro" id="IPR004761">
    <property type="entry name" value="Spore_GerAB"/>
</dbReference>
<feature type="transmembrane region" description="Helical" evidence="8">
    <location>
        <begin position="270"/>
        <end position="292"/>
    </location>
</feature>
<dbReference type="PANTHER" id="PTHR34975:SF2">
    <property type="entry name" value="SPORE GERMINATION PROTEIN A2"/>
    <property type="match status" value="1"/>
</dbReference>
<feature type="transmembrane region" description="Helical" evidence="8">
    <location>
        <begin position="12"/>
        <end position="32"/>
    </location>
</feature>
<feature type="transmembrane region" description="Helical" evidence="8">
    <location>
        <begin position="220"/>
        <end position="241"/>
    </location>
</feature>
<dbReference type="Proteomes" id="UP001057134">
    <property type="component" value="Chromosome"/>
</dbReference>
<evidence type="ECO:0000256" key="4">
    <source>
        <dbReference type="ARBA" id="ARBA00022544"/>
    </source>
</evidence>
<evidence type="ECO:0000256" key="3">
    <source>
        <dbReference type="ARBA" id="ARBA00022448"/>
    </source>
</evidence>
<keyword evidence="3" id="KW-0813">Transport</keyword>
<keyword evidence="4" id="KW-0309">Germination</keyword>
<feature type="transmembrane region" description="Helical" evidence="8">
    <location>
        <begin position="83"/>
        <end position="101"/>
    </location>
</feature>
<organism evidence="9 10">
    <name type="scientific">Paenibacillus konkukensis</name>
    <dbReference type="NCBI Taxonomy" id="2020716"/>
    <lineage>
        <taxon>Bacteria</taxon>
        <taxon>Bacillati</taxon>
        <taxon>Bacillota</taxon>
        <taxon>Bacilli</taxon>
        <taxon>Bacillales</taxon>
        <taxon>Paenibacillaceae</taxon>
        <taxon>Paenibacillus</taxon>
    </lineage>
</organism>
<keyword evidence="5 8" id="KW-0812">Transmembrane</keyword>
<evidence type="ECO:0000256" key="7">
    <source>
        <dbReference type="ARBA" id="ARBA00023136"/>
    </source>
</evidence>
<feature type="transmembrane region" description="Helical" evidence="8">
    <location>
        <begin position="335"/>
        <end position="356"/>
    </location>
</feature>
<feature type="transmembrane region" description="Helical" evidence="8">
    <location>
        <begin position="121"/>
        <end position="138"/>
    </location>
</feature>
<dbReference type="RefSeq" id="WP_249865625.1">
    <property type="nucleotide sequence ID" value="NZ_CP027059.1"/>
</dbReference>
<protein>
    <submittedName>
        <fullName evidence="9">Spore germination protein YndE</fullName>
    </submittedName>
</protein>
<comment type="similarity">
    <text evidence="2">Belongs to the amino acid-polyamine-organocation (APC) superfamily. Spore germination protein (SGP) (TC 2.A.3.9) family.</text>
</comment>
<dbReference type="NCBIfam" id="TIGR00912">
    <property type="entry name" value="2A0309"/>
    <property type="match status" value="1"/>
</dbReference>